<comment type="caution">
    <text evidence="1">The sequence shown here is derived from an EMBL/GenBank/DDBJ whole genome shotgun (WGS) entry which is preliminary data.</text>
</comment>
<organism evidence="1 2">
    <name type="scientific">Candidatus Segetimicrobium genomatis</name>
    <dbReference type="NCBI Taxonomy" id="2569760"/>
    <lineage>
        <taxon>Bacteria</taxon>
        <taxon>Bacillati</taxon>
        <taxon>Candidatus Sysuimicrobiota</taxon>
        <taxon>Candidatus Sysuimicrobiia</taxon>
        <taxon>Candidatus Sysuimicrobiales</taxon>
        <taxon>Candidatus Segetimicrobiaceae</taxon>
        <taxon>Candidatus Segetimicrobium</taxon>
    </lineage>
</organism>
<dbReference type="Proteomes" id="UP000319353">
    <property type="component" value="Unassembled WGS sequence"/>
</dbReference>
<accession>A0A537LEJ5</accession>
<dbReference type="SUPFAM" id="SSF53335">
    <property type="entry name" value="S-adenosyl-L-methionine-dependent methyltransferases"/>
    <property type="match status" value="1"/>
</dbReference>
<dbReference type="AlphaFoldDB" id="A0A537LEJ5"/>
<evidence type="ECO:0000313" key="1">
    <source>
        <dbReference type="EMBL" id="TMJ06366.1"/>
    </source>
</evidence>
<dbReference type="InterPro" id="IPR029063">
    <property type="entry name" value="SAM-dependent_MTases_sf"/>
</dbReference>
<evidence type="ECO:0008006" key="3">
    <source>
        <dbReference type="Google" id="ProtNLM"/>
    </source>
</evidence>
<dbReference type="EMBL" id="VBAL01000015">
    <property type="protein sequence ID" value="TMJ06366.1"/>
    <property type="molecule type" value="Genomic_DNA"/>
</dbReference>
<protein>
    <recommendedName>
        <fullName evidence="3">Class I SAM-dependent methyltransferase</fullName>
    </recommendedName>
</protein>
<sequence length="84" mass="9659">MIARPSYDPSTKVGTMALTMFRLRQDRWMRTDLTLYQRCYTEEEVEQALRDAGFVGIAAWDAVTDLGRQNESGRLFFFARATSA</sequence>
<name>A0A537LEJ5_9BACT</name>
<proteinExistence type="predicted"/>
<gene>
    <name evidence="1" type="ORF">E6H01_01865</name>
</gene>
<reference evidence="1 2" key="1">
    <citation type="journal article" date="2019" name="Nat. Microbiol.">
        <title>Mediterranean grassland soil C-N compound turnover is dependent on rainfall and depth, and is mediated by genomically divergent microorganisms.</title>
        <authorList>
            <person name="Diamond S."/>
            <person name="Andeer P.F."/>
            <person name="Li Z."/>
            <person name="Crits-Christoph A."/>
            <person name="Burstein D."/>
            <person name="Anantharaman K."/>
            <person name="Lane K.R."/>
            <person name="Thomas B.C."/>
            <person name="Pan C."/>
            <person name="Northen T.R."/>
            <person name="Banfield J.F."/>
        </authorList>
    </citation>
    <scope>NUCLEOTIDE SEQUENCE [LARGE SCALE GENOMIC DNA]</scope>
    <source>
        <strain evidence="1">NP_4</strain>
    </source>
</reference>
<evidence type="ECO:0000313" key="2">
    <source>
        <dbReference type="Proteomes" id="UP000319353"/>
    </source>
</evidence>